<dbReference type="OrthoDB" id="5153591at2759"/>
<keyword evidence="2" id="KW-1185">Reference proteome</keyword>
<sequence>MAPSPRVHMNPPAPHRVQNRPMLETELLRARLELAPVPSTLVRRAEVLPPPVLVAHLMPAPVLLAEPAPPRHPPLVAAGVDALVVGAVAARQPLLLAPVHLAVVPAAERRHDTALPRVAEHGAVRRRPAPPVPVAEPLGIRRSLPATGHAALAALVSAGMLCTKWPRALNLLAIFARAPVVGAVSEIQALETGAPLLTLVRAAEVYSDLNAPVRIIVLHMVATAYTSLHRSTLQIFESVNYFLYFKTQKRREV</sequence>
<name>A0A9N9VTK0_9HYPO</name>
<evidence type="ECO:0000313" key="2">
    <source>
        <dbReference type="Proteomes" id="UP000696573"/>
    </source>
</evidence>
<dbReference type="Proteomes" id="UP000696573">
    <property type="component" value="Unassembled WGS sequence"/>
</dbReference>
<organism evidence="1 2">
    <name type="scientific">Clonostachys rhizophaga</name>
    <dbReference type="NCBI Taxonomy" id="160324"/>
    <lineage>
        <taxon>Eukaryota</taxon>
        <taxon>Fungi</taxon>
        <taxon>Dikarya</taxon>
        <taxon>Ascomycota</taxon>
        <taxon>Pezizomycotina</taxon>
        <taxon>Sordariomycetes</taxon>
        <taxon>Hypocreomycetidae</taxon>
        <taxon>Hypocreales</taxon>
        <taxon>Bionectriaceae</taxon>
        <taxon>Clonostachys</taxon>
    </lineage>
</organism>
<comment type="caution">
    <text evidence="1">The sequence shown here is derived from an EMBL/GenBank/DDBJ whole genome shotgun (WGS) entry which is preliminary data.</text>
</comment>
<reference evidence="1" key="1">
    <citation type="submission" date="2021-10" db="EMBL/GenBank/DDBJ databases">
        <authorList>
            <person name="Piombo E."/>
        </authorList>
    </citation>
    <scope>NUCLEOTIDE SEQUENCE</scope>
</reference>
<accession>A0A9N9VTK0</accession>
<evidence type="ECO:0000313" key="1">
    <source>
        <dbReference type="EMBL" id="CAH0031979.1"/>
    </source>
</evidence>
<protein>
    <submittedName>
        <fullName evidence="1">Uncharacterized protein</fullName>
    </submittedName>
</protein>
<gene>
    <name evidence="1" type="ORF">CRHIZ90672A_00002242</name>
</gene>
<proteinExistence type="predicted"/>
<dbReference type="AlphaFoldDB" id="A0A9N9VTK0"/>
<dbReference type="EMBL" id="CABFNQ020000744">
    <property type="protein sequence ID" value="CAH0031979.1"/>
    <property type="molecule type" value="Genomic_DNA"/>
</dbReference>